<dbReference type="Proteomes" id="UP000318741">
    <property type="component" value="Chromosome"/>
</dbReference>
<dbReference type="OrthoDB" id="220736at2"/>
<name>A0A517PE92_9PLAN</name>
<evidence type="ECO:0000256" key="1">
    <source>
        <dbReference type="SAM" id="SignalP"/>
    </source>
</evidence>
<gene>
    <name evidence="2" type="ORF">CA12_38260</name>
</gene>
<sequence precursor="true">MSPLIAAAALLVPPPPSYVAATEAPAAVDATAPLAEWRFGGDEDLDFDRWPDGWLRRRGAAFPHFVPVEIDPGGFPPRSGDADDGAALWVAANGGAAAAYSPPVRLTGRPALRLTARIRTEGLDGCAAVVSLSLLDVHHVRLARFLSEPVSRTTTPSGRTVAIGPAPPVPGAVWAVVGCHLVPGSAVSVGGAAWFDDLKLFSEPFLMLDRIGTAPLVAPGELVGLRLSLSGAPVDGPAPSLAVTVRNVDEPGAPAVPVPLDPVRVGSEVTALPTIGPLTPGLWEVTATTAAGAAENARTLRIAVADPLDLPEGVAAGAGRFGVALNLAPEAAAGRIAEAAAAAGAGWVRWRAGDPEADERFAAAVRALHLRPVVQLTAENFDRPGAATADAVAALENPAGTVEQLAKPLAVHVRHWQLGEDREPPAAGPRTKPTAGGLLRAAAPGVMVAGPIDAGADQPVLAGAVGGPSGAWRIVPAQGDPSPFLWELIEASAAGAGPTFAEGAASGDSGLFLADGTPTGRFLPFRTASVLLREGTFLGTLRFPDLRAWEEPEALAFQTPRGPVIAVRGAAAGTATLRLGGTPVGRDAIGRPFAVPVEDVRHRVSWSEEPTFLTGVSERLLRLRLSVLLENEGVLQSSQEPQPLRVRFLNSEVEAATFLVAPELPEGWTISPAQVEVTAEADEEATVEFTVVQPPDVSLGDHQVVVRLTRQGLDGETLRVPRTATVRLSGLRLNVSDRRLPDGAWEVTQTLINELPDGSSPAFRCDVQIPGAARVSLETGPLPTGEHTFLHRLPAAAAGGEVWLRCTEMNGVRVLNRRWTLGDPPAATAAEP</sequence>
<dbReference type="KEGG" id="acaf:CA12_38260"/>
<dbReference type="AlphaFoldDB" id="A0A517PE92"/>
<evidence type="ECO:0000313" key="2">
    <source>
        <dbReference type="EMBL" id="QDT17695.1"/>
    </source>
</evidence>
<protein>
    <submittedName>
        <fullName evidence="2">NPCBM-associated, NEW3 domain of alpha-galactosidase</fullName>
    </submittedName>
</protein>
<keyword evidence="3" id="KW-1185">Reference proteome</keyword>
<reference evidence="2 3" key="1">
    <citation type="submission" date="2019-02" db="EMBL/GenBank/DDBJ databases">
        <title>Deep-cultivation of Planctomycetes and their phenomic and genomic characterization uncovers novel biology.</title>
        <authorList>
            <person name="Wiegand S."/>
            <person name="Jogler M."/>
            <person name="Boedeker C."/>
            <person name="Pinto D."/>
            <person name="Vollmers J."/>
            <person name="Rivas-Marin E."/>
            <person name="Kohn T."/>
            <person name="Peeters S.H."/>
            <person name="Heuer A."/>
            <person name="Rast P."/>
            <person name="Oberbeckmann S."/>
            <person name="Bunk B."/>
            <person name="Jeske O."/>
            <person name="Meyerdierks A."/>
            <person name="Storesund J.E."/>
            <person name="Kallscheuer N."/>
            <person name="Luecker S."/>
            <person name="Lage O.M."/>
            <person name="Pohl T."/>
            <person name="Merkel B.J."/>
            <person name="Hornburger P."/>
            <person name="Mueller R.-W."/>
            <person name="Bruemmer F."/>
            <person name="Labrenz M."/>
            <person name="Spormann A.M."/>
            <person name="Op den Camp H."/>
            <person name="Overmann J."/>
            <person name="Amann R."/>
            <person name="Jetten M.S.M."/>
            <person name="Mascher T."/>
            <person name="Medema M.H."/>
            <person name="Devos D.P."/>
            <person name="Kaster A.-K."/>
            <person name="Ovreas L."/>
            <person name="Rohde M."/>
            <person name="Galperin M.Y."/>
            <person name="Jogler C."/>
        </authorList>
    </citation>
    <scope>NUCLEOTIDE SEQUENCE [LARGE SCALE GENOMIC DNA]</scope>
    <source>
        <strain evidence="2 3">CA12</strain>
    </source>
</reference>
<dbReference type="EMBL" id="CP036265">
    <property type="protein sequence ID" value="QDT17695.1"/>
    <property type="molecule type" value="Genomic_DNA"/>
</dbReference>
<organism evidence="2 3">
    <name type="scientific">Alienimonas californiensis</name>
    <dbReference type="NCBI Taxonomy" id="2527989"/>
    <lineage>
        <taxon>Bacteria</taxon>
        <taxon>Pseudomonadati</taxon>
        <taxon>Planctomycetota</taxon>
        <taxon>Planctomycetia</taxon>
        <taxon>Planctomycetales</taxon>
        <taxon>Planctomycetaceae</taxon>
        <taxon>Alienimonas</taxon>
    </lineage>
</organism>
<feature type="chain" id="PRO_5021705912" evidence="1">
    <location>
        <begin position="20"/>
        <end position="832"/>
    </location>
</feature>
<feature type="signal peptide" evidence="1">
    <location>
        <begin position="1"/>
        <end position="19"/>
    </location>
</feature>
<proteinExistence type="predicted"/>
<dbReference type="RefSeq" id="WP_145360652.1">
    <property type="nucleotide sequence ID" value="NZ_CP036265.1"/>
</dbReference>
<evidence type="ECO:0000313" key="3">
    <source>
        <dbReference type="Proteomes" id="UP000318741"/>
    </source>
</evidence>
<accession>A0A517PE92</accession>
<keyword evidence="1" id="KW-0732">Signal</keyword>